<evidence type="ECO:0000256" key="1">
    <source>
        <dbReference type="ARBA" id="ARBA00001917"/>
    </source>
</evidence>
<evidence type="ECO:0000256" key="5">
    <source>
        <dbReference type="ARBA" id="ARBA00023002"/>
    </source>
</evidence>
<keyword evidence="2" id="KW-0285">Flavoprotein</keyword>
<keyword evidence="5" id="KW-0560">Oxidoreductase</keyword>
<dbReference type="EMBL" id="LKCW01000109">
    <property type="protein sequence ID" value="KPM39363.1"/>
    <property type="molecule type" value="Genomic_DNA"/>
</dbReference>
<organism evidence="7 8">
    <name type="scientific">Neonectria ditissima</name>
    <dbReference type="NCBI Taxonomy" id="78410"/>
    <lineage>
        <taxon>Eukaryota</taxon>
        <taxon>Fungi</taxon>
        <taxon>Dikarya</taxon>
        <taxon>Ascomycota</taxon>
        <taxon>Pezizomycotina</taxon>
        <taxon>Sordariomycetes</taxon>
        <taxon>Hypocreomycetidae</taxon>
        <taxon>Hypocreales</taxon>
        <taxon>Nectriaceae</taxon>
        <taxon>Neonectria</taxon>
    </lineage>
</organism>
<evidence type="ECO:0000313" key="7">
    <source>
        <dbReference type="EMBL" id="KPM39363.1"/>
    </source>
</evidence>
<keyword evidence="3" id="KW-0288">FMN</keyword>
<feature type="domain" description="NADH:flavin oxidoreductase/NADH oxidase N-terminal" evidence="6">
    <location>
        <begin position="2"/>
        <end position="296"/>
    </location>
</feature>
<dbReference type="InterPro" id="IPR013785">
    <property type="entry name" value="Aldolase_TIM"/>
</dbReference>
<dbReference type="InterPro" id="IPR044152">
    <property type="entry name" value="YqjM-like"/>
</dbReference>
<protein>
    <recommendedName>
        <fullName evidence="6">NADH:flavin oxidoreductase/NADH oxidase N-terminal domain-containing protein</fullName>
    </recommendedName>
</protein>
<reference evidence="7 8" key="1">
    <citation type="submission" date="2015-09" db="EMBL/GenBank/DDBJ databases">
        <title>Draft genome of a European isolate of the apple canker pathogen Neonectria ditissima.</title>
        <authorList>
            <person name="Gomez-Cortecero A."/>
            <person name="Harrison R.J."/>
            <person name="Armitage A.D."/>
        </authorList>
    </citation>
    <scope>NUCLEOTIDE SEQUENCE [LARGE SCALE GENOMIC DNA]</scope>
    <source>
        <strain evidence="7 8">R09/05</strain>
    </source>
</reference>
<evidence type="ECO:0000256" key="3">
    <source>
        <dbReference type="ARBA" id="ARBA00022643"/>
    </source>
</evidence>
<dbReference type="GO" id="GO:0003959">
    <property type="term" value="F:NADPH dehydrogenase activity"/>
    <property type="evidence" value="ECO:0007669"/>
    <property type="project" value="InterPro"/>
</dbReference>
<dbReference type="Gene3D" id="3.20.20.70">
    <property type="entry name" value="Aldolase class I"/>
    <property type="match status" value="1"/>
</dbReference>
<evidence type="ECO:0000259" key="6">
    <source>
        <dbReference type="Pfam" id="PF00724"/>
    </source>
</evidence>
<dbReference type="AlphaFoldDB" id="A0A0P7BGQ9"/>
<keyword evidence="8" id="KW-1185">Reference proteome</keyword>
<dbReference type="PANTHER" id="PTHR43303:SF4">
    <property type="entry name" value="NADPH DEHYDROGENASE C23G7.10C-RELATED"/>
    <property type="match status" value="1"/>
</dbReference>
<dbReference type="SUPFAM" id="SSF51395">
    <property type="entry name" value="FMN-linked oxidoreductases"/>
    <property type="match status" value="1"/>
</dbReference>
<dbReference type="STRING" id="78410.A0A0P7BGQ9"/>
<dbReference type="InterPro" id="IPR001155">
    <property type="entry name" value="OxRdtase_FMN_N"/>
</dbReference>
<evidence type="ECO:0000313" key="8">
    <source>
        <dbReference type="Proteomes" id="UP000050424"/>
    </source>
</evidence>
<evidence type="ECO:0000256" key="2">
    <source>
        <dbReference type="ARBA" id="ARBA00022630"/>
    </source>
</evidence>
<sequence length="318" mass="34589">MEAHSVSPEGRITPEDAGLWSDGHIAPLRKIVDFAHGQGTKIGIQLQHAGRKASRLAPWLDRDGIASKESFGWPDKVISCGSDPMSAHSCPPREMTKKDIAELQKNWVEAARRAVQAGFDTIMFQASFGFLLHCFLSPATNHRTDEYGGSFENRIRLLVELVKLVRAEVPDGFPISVRIPATDHLEHLKDAPQWTVEDASKLAKILAKVGVNFLDVSSGGLDLRQKMKYGKAYQVDLARAIKAAVAGSGVIVGVSGGITQGKQAQEILDAGSADVVVAGRGFLKDPNLVWHWADQLKAKIHVASQFGWGFGIVRKSKL</sequence>
<dbReference type="Pfam" id="PF00724">
    <property type="entry name" value="Oxidored_FMN"/>
    <property type="match status" value="1"/>
</dbReference>
<dbReference type="OrthoDB" id="72788at2759"/>
<evidence type="ECO:0000256" key="4">
    <source>
        <dbReference type="ARBA" id="ARBA00022857"/>
    </source>
</evidence>
<keyword evidence="4" id="KW-0521">NADP</keyword>
<accession>A0A0P7BGQ9</accession>
<gene>
    <name evidence="7" type="ORF">AK830_g7194</name>
</gene>
<proteinExistence type="predicted"/>
<comment type="caution">
    <text evidence="7">The sequence shown here is derived from an EMBL/GenBank/DDBJ whole genome shotgun (WGS) entry which is preliminary data.</text>
</comment>
<name>A0A0P7BGQ9_9HYPO</name>
<dbReference type="GO" id="GO:0010181">
    <property type="term" value="F:FMN binding"/>
    <property type="evidence" value="ECO:0007669"/>
    <property type="project" value="InterPro"/>
</dbReference>
<dbReference type="PANTHER" id="PTHR43303">
    <property type="entry name" value="NADPH DEHYDROGENASE C23G7.10C-RELATED"/>
    <property type="match status" value="1"/>
</dbReference>
<dbReference type="GO" id="GO:0050661">
    <property type="term" value="F:NADP binding"/>
    <property type="evidence" value="ECO:0007669"/>
    <property type="project" value="InterPro"/>
</dbReference>
<comment type="cofactor">
    <cofactor evidence="1">
        <name>FMN</name>
        <dbReference type="ChEBI" id="CHEBI:58210"/>
    </cofactor>
</comment>
<dbReference type="Proteomes" id="UP000050424">
    <property type="component" value="Unassembled WGS sequence"/>
</dbReference>